<dbReference type="Proteomes" id="UP000015520">
    <property type="component" value="Unassembled WGS sequence"/>
</dbReference>
<evidence type="ECO:0000313" key="1">
    <source>
        <dbReference type="EMBL" id="EQB40634.1"/>
    </source>
</evidence>
<evidence type="ECO:0008006" key="3">
    <source>
        <dbReference type="Google" id="ProtNLM"/>
    </source>
</evidence>
<dbReference type="PATRIC" id="fig|1172190.3.peg.424"/>
<dbReference type="OrthoDB" id="5373063at2"/>
<protein>
    <recommendedName>
        <fullName evidence="3">Phosphomannomutase</fullName>
    </recommendedName>
</protein>
<gene>
    <name evidence="1" type="ORF">M947_02165</name>
</gene>
<evidence type="ECO:0000313" key="2">
    <source>
        <dbReference type="Proteomes" id="UP000015520"/>
    </source>
</evidence>
<name>T0KUI7_9BACT</name>
<dbReference type="eggNOG" id="ENOG5032ECD">
    <property type="taxonomic scope" value="Bacteria"/>
</dbReference>
<keyword evidence="2" id="KW-1185">Reference proteome</keyword>
<dbReference type="EMBL" id="AUPZ01000002">
    <property type="protein sequence ID" value="EQB40634.1"/>
    <property type="molecule type" value="Genomic_DNA"/>
</dbReference>
<dbReference type="AlphaFoldDB" id="T0KUI7"/>
<dbReference type="STRING" id="1172190.M947_02165"/>
<comment type="caution">
    <text evidence="1">The sequence shown here is derived from an EMBL/GenBank/DDBJ whole genome shotgun (WGS) entry which is preliminary data.</text>
</comment>
<sequence>MIYNSSIGEIDLSKLTRLYPAAVVEMQGDEAEMSLEWIEMNEGKVNLKEYILVFDFTPPKEEIKDKKTLHFKTKAELIKTMQEVAQFFQP</sequence>
<dbReference type="RefSeq" id="WP_021286714.1">
    <property type="nucleotide sequence ID" value="NZ_AUPZ01000002.1"/>
</dbReference>
<reference evidence="1 2" key="1">
    <citation type="submission" date="2013-07" db="EMBL/GenBank/DDBJ databases">
        <title>Sulfurimonas hongkongensis AST-10 Genome Sequencing.</title>
        <authorList>
            <person name="Cai L."/>
            <person name="Zhang T."/>
        </authorList>
    </citation>
    <scope>NUCLEOTIDE SEQUENCE [LARGE SCALE GENOMIC DNA]</scope>
    <source>
        <strain evidence="1 2">AST-10</strain>
    </source>
</reference>
<organism evidence="1 2">
    <name type="scientific">Sulfurimonas hongkongensis</name>
    <dbReference type="NCBI Taxonomy" id="1172190"/>
    <lineage>
        <taxon>Bacteria</taxon>
        <taxon>Pseudomonadati</taxon>
        <taxon>Campylobacterota</taxon>
        <taxon>Epsilonproteobacteria</taxon>
        <taxon>Campylobacterales</taxon>
        <taxon>Sulfurimonadaceae</taxon>
        <taxon>Sulfurimonas</taxon>
    </lineage>
</organism>
<accession>T0KUI7</accession>
<proteinExistence type="predicted"/>